<dbReference type="GO" id="GO:0006313">
    <property type="term" value="P:DNA transposition"/>
    <property type="evidence" value="ECO:0007669"/>
    <property type="project" value="InterPro"/>
</dbReference>
<protein>
    <submittedName>
        <fullName evidence="2">Transposase</fullName>
    </submittedName>
</protein>
<sequence length="200" mass="22124">MAAPSAAVMDSQSVRAAATVGRATRGWDGGKKVAGRKRHIVVDTLVLLVAVLVTPASAQDRVAARSLLRRMRATAGKRAVLVWADGGYTGPLIERARRVLGLAMEIVQRQQVPYFTVLPRGWVVEGTLAWITGHRHCVRDYERLRHHYEAMVRWSMIRISSRRLTQPHQLGNGHSELVPKVTTSYVSSRSPSLAFGPQEV</sequence>
<feature type="domain" description="Transposase IS4-like" evidence="1">
    <location>
        <begin position="5"/>
        <end position="97"/>
    </location>
</feature>
<proteinExistence type="predicted"/>
<gene>
    <name evidence="2" type="ORF">B0I31_113136</name>
</gene>
<evidence type="ECO:0000313" key="2">
    <source>
        <dbReference type="EMBL" id="PSL52463.1"/>
    </source>
</evidence>
<dbReference type="InterPro" id="IPR002559">
    <property type="entry name" value="Transposase_11"/>
</dbReference>
<dbReference type="GO" id="GO:0003677">
    <property type="term" value="F:DNA binding"/>
    <property type="evidence" value="ECO:0007669"/>
    <property type="project" value="InterPro"/>
</dbReference>
<dbReference type="Proteomes" id="UP000241118">
    <property type="component" value="Unassembled WGS sequence"/>
</dbReference>
<comment type="caution">
    <text evidence="2">The sequence shown here is derived from an EMBL/GenBank/DDBJ whole genome shotgun (WGS) entry which is preliminary data.</text>
</comment>
<dbReference type="PANTHER" id="PTHR30007:SF0">
    <property type="entry name" value="TRANSPOSASE"/>
    <property type="match status" value="1"/>
</dbReference>
<reference evidence="2 3" key="1">
    <citation type="submission" date="2018-03" db="EMBL/GenBank/DDBJ databases">
        <title>Genomic Encyclopedia of Type Strains, Phase III (KMG-III): the genomes of soil and plant-associated and newly described type strains.</title>
        <authorList>
            <person name="Whitman W."/>
        </authorList>
    </citation>
    <scope>NUCLEOTIDE SEQUENCE [LARGE SCALE GENOMIC DNA]</scope>
    <source>
        <strain evidence="2 3">CGMCC 4.7097</strain>
    </source>
</reference>
<organism evidence="2 3">
    <name type="scientific">Saccharothrix carnea</name>
    <dbReference type="NCBI Taxonomy" id="1280637"/>
    <lineage>
        <taxon>Bacteria</taxon>
        <taxon>Bacillati</taxon>
        <taxon>Actinomycetota</taxon>
        <taxon>Actinomycetes</taxon>
        <taxon>Pseudonocardiales</taxon>
        <taxon>Pseudonocardiaceae</taxon>
        <taxon>Saccharothrix</taxon>
    </lineage>
</organism>
<dbReference type="PANTHER" id="PTHR30007">
    <property type="entry name" value="PHP DOMAIN PROTEIN"/>
    <property type="match status" value="1"/>
</dbReference>
<dbReference type="GO" id="GO:0004803">
    <property type="term" value="F:transposase activity"/>
    <property type="evidence" value="ECO:0007669"/>
    <property type="project" value="InterPro"/>
</dbReference>
<evidence type="ECO:0000313" key="3">
    <source>
        <dbReference type="Proteomes" id="UP000241118"/>
    </source>
</evidence>
<evidence type="ECO:0000259" key="1">
    <source>
        <dbReference type="Pfam" id="PF01609"/>
    </source>
</evidence>
<dbReference type="AlphaFoldDB" id="A0A2P8I1W7"/>
<name>A0A2P8I1W7_SACCR</name>
<accession>A0A2P8I1W7</accession>
<dbReference type="Pfam" id="PF01609">
    <property type="entry name" value="DDE_Tnp_1"/>
    <property type="match status" value="1"/>
</dbReference>
<keyword evidence="3" id="KW-1185">Reference proteome</keyword>
<dbReference type="EMBL" id="PYAX01000013">
    <property type="protein sequence ID" value="PSL52463.1"/>
    <property type="molecule type" value="Genomic_DNA"/>
</dbReference>